<dbReference type="InterPro" id="IPR023408">
    <property type="entry name" value="MscS_beta-dom_sf"/>
</dbReference>
<evidence type="ECO:0000256" key="6">
    <source>
        <dbReference type="ARBA" id="ARBA00023136"/>
    </source>
</evidence>
<comment type="subcellular location">
    <subcellularLocation>
        <location evidence="1">Cell membrane</location>
        <topology evidence="1">Multi-pass membrane protein</topology>
    </subcellularLocation>
</comment>
<feature type="transmembrane region" description="Helical" evidence="7">
    <location>
        <begin position="377"/>
        <end position="397"/>
    </location>
</feature>
<dbReference type="Pfam" id="PF21082">
    <property type="entry name" value="MS_channel_3rd"/>
    <property type="match status" value="1"/>
</dbReference>
<feature type="transmembrane region" description="Helical" evidence="7">
    <location>
        <begin position="284"/>
        <end position="302"/>
    </location>
</feature>
<reference evidence="12" key="1">
    <citation type="journal article" date="2019" name="Int. J. Syst. Evol. Microbiol.">
        <title>The Global Catalogue of Microorganisms (GCM) 10K type strain sequencing project: providing services to taxonomists for standard genome sequencing and annotation.</title>
        <authorList>
            <consortium name="The Broad Institute Genomics Platform"/>
            <consortium name="The Broad Institute Genome Sequencing Center for Infectious Disease"/>
            <person name="Wu L."/>
            <person name="Ma J."/>
        </authorList>
    </citation>
    <scope>NUCLEOTIDE SEQUENCE [LARGE SCALE GENOMIC DNA]</scope>
    <source>
        <strain evidence="12">JCM 17338</strain>
    </source>
</reference>
<evidence type="ECO:0000259" key="10">
    <source>
        <dbReference type="Pfam" id="PF21082"/>
    </source>
</evidence>
<gene>
    <name evidence="11" type="ORF">GCM10022246_18670</name>
</gene>
<feature type="transmembrane region" description="Helical" evidence="7">
    <location>
        <begin position="348"/>
        <end position="370"/>
    </location>
</feature>
<evidence type="ECO:0000256" key="5">
    <source>
        <dbReference type="ARBA" id="ARBA00022989"/>
    </source>
</evidence>
<evidence type="ECO:0000256" key="1">
    <source>
        <dbReference type="ARBA" id="ARBA00004651"/>
    </source>
</evidence>
<feature type="chain" id="PRO_5047083831" description="Mechanosensitive ion channel protein" evidence="8">
    <location>
        <begin position="21"/>
        <end position="825"/>
    </location>
</feature>
<feature type="transmembrane region" description="Helical" evidence="7">
    <location>
        <begin position="403"/>
        <end position="421"/>
    </location>
</feature>
<protein>
    <recommendedName>
        <fullName evidence="13">Mechanosensitive ion channel protein</fullName>
    </recommendedName>
</protein>
<keyword evidence="5 7" id="KW-1133">Transmembrane helix</keyword>
<accession>A0ABP7PKB1</accession>
<evidence type="ECO:0000256" key="3">
    <source>
        <dbReference type="ARBA" id="ARBA00022475"/>
    </source>
</evidence>
<dbReference type="Gene3D" id="2.30.30.60">
    <property type="match status" value="1"/>
</dbReference>
<proteinExistence type="inferred from homology"/>
<dbReference type="SUPFAM" id="SSF50182">
    <property type="entry name" value="Sm-like ribonucleoproteins"/>
    <property type="match status" value="1"/>
</dbReference>
<evidence type="ECO:0000256" key="4">
    <source>
        <dbReference type="ARBA" id="ARBA00022692"/>
    </source>
</evidence>
<dbReference type="InterPro" id="IPR010920">
    <property type="entry name" value="LSM_dom_sf"/>
</dbReference>
<dbReference type="InterPro" id="IPR052702">
    <property type="entry name" value="MscS-like_channel"/>
</dbReference>
<evidence type="ECO:0000256" key="2">
    <source>
        <dbReference type="ARBA" id="ARBA00008017"/>
    </source>
</evidence>
<feature type="transmembrane region" description="Helical" evidence="7">
    <location>
        <begin position="605"/>
        <end position="627"/>
    </location>
</feature>
<dbReference type="PANTHER" id="PTHR30347:SF1">
    <property type="entry name" value="MECHANOSENSITIVE CHANNEL MSCK"/>
    <property type="match status" value="1"/>
</dbReference>
<dbReference type="PANTHER" id="PTHR30347">
    <property type="entry name" value="POTASSIUM CHANNEL RELATED"/>
    <property type="match status" value="1"/>
</dbReference>
<keyword evidence="6 7" id="KW-0472">Membrane</keyword>
<feature type="domain" description="Mechanosensitive ion channel MscS C-terminal" evidence="10">
    <location>
        <begin position="725"/>
        <end position="806"/>
    </location>
</feature>
<dbReference type="InterPro" id="IPR006685">
    <property type="entry name" value="MscS_channel_2nd"/>
</dbReference>
<keyword evidence="3" id="KW-1003">Cell membrane</keyword>
<feature type="domain" description="Mechanosensitive ion channel MscS" evidence="9">
    <location>
        <begin position="650"/>
        <end position="715"/>
    </location>
</feature>
<feature type="signal peptide" evidence="8">
    <location>
        <begin position="1"/>
        <end position="20"/>
    </location>
</feature>
<dbReference type="InterPro" id="IPR011066">
    <property type="entry name" value="MscS_channel_C_sf"/>
</dbReference>
<evidence type="ECO:0000313" key="12">
    <source>
        <dbReference type="Proteomes" id="UP001501081"/>
    </source>
</evidence>
<evidence type="ECO:0000256" key="8">
    <source>
        <dbReference type="SAM" id="SignalP"/>
    </source>
</evidence>
<name>A0ABP7PKB1_9SPHI</name>
<feature type="transmembrane region" description="Helical" evidence="7">
    <location>
        <begin position="433"/>
        <end position="454"/>
    </location>
</feature>
<feature type="transmembrane region" description="Helical" evidence="7">
    <location>
        <begin position="563"/>
        <end position="584"/>
    </location>
</feature>
<feature type="transmembrane region" description="Helical" evidence="7">
    <location>
        <begin position="466"/>
        <end position="494"/>
    </location>
</feature>
<feature type="transmembrane region" description="Helical" evidence="7">
    <location>
        <begin position="633"/>
        <end position="655"/>
    </location>
</feature>
<dbReference type="Gene3D" id="1.10.287.1260">
    <property type="match status" value="1"/>
</dbReference>
<evidence type="ECO:0000259" key="9">
    <source>
        <dbReference type="Pfam" id="PF00924"/>
    </source>
</evidence>
<feature type="transmembrane region" description="Helical" evidence="7">
    <location>
        <begin position="515"/>
        <end position="534"/>
    </location>
</feature>
<dbReference type="Pfam" id="PF00924">
    <property type="entry name" value="MS_channel_2nd"/>
    <property type="match status" value="1"/>
</dbReference>
<evidence type="ECO:0000256" key="7">
    <source>
        <dbReference type="SAM" id="Phobius"/>
    </source>
</evidence>
<comment type="caution">
    <text evidence="11">The sequence shown here is derived from an EMBL/GenBank/DDBJ whole genome shotgun (WGS) entry which is preliminary data.</text>
</comment>
<dbReference type="RefSeq" id="WP_344766546.1">
    <property type="nucleotide sequence ID" value="NZ_BAABAK010000010.1"/>
</dbReference>
<evidence type="ECO:0008006" key="13">
    <source>
        <dbReference type="Google" id="ProtNLM"/>
    </source>
</evidence>
<keyword evidence="4 7" id="KW-0812">Transmembrane</keyword>
<dbReference type="SUPFAM" id="SSF82689">
    <property type="entry name" value="Mechanosensitive channel protein MscS (YggB), C-terminal domain"/>
    <property type="match status" value="1"/>
</dbReference>
<dbReference type="InterPro" id="IPR049278">
    <property type="entry name" value="MS_channel_C"/>
</dbReference>
<dbReference type="EMBL" id="BAABAK010000010">
    <property type="protein sequence ID" value="GAA3965994.1"/>
    <property type="molecule type" value="Genomic_DNA"/>
</dbReference>
<evidence type="ECO:0000313" key="11">
    <source>
        <dbReference type="EMBL" id="GAA3965994.1"/>
    </source>
</evidence>
<feature type="transmembrane region" description="Helical" evidence="7">
    <location>
        <begin position="323"/>
        <end position="342"/>
    </location>
</feature>
<dbReference type="InterPro" id="IPR011014">
    <property type="entry name" value="MscS_channel_TM-2"/>
</dbReference>
<organism evidence="11 12">
    <name type="scientific">Pedobacter ginsengiterrae</name>
    <dbReference type="NCBI Taxonomy" id="871696"/>
    <lineage>
        <taxon>Bacteria</taxon>
        <taxon>Pseudomonadati</taxon>
        <taxon>Bacteroidota</taxon>
        <taxon>Sphingobacteriia</taxon>
        <taxon>Sphingobacteriales</taxon>
        <taxon>Sphingobacteriaceae</taxon>
        <taxon>Pedobacter</taxon>
    </lineage>
</organism>
<keyword evidence="8" id="KW-0732">Signal</keyword>
<dbReference type="SUPFAM" id="SSF82861">
    <property type="entry name" value="Mechanosensitive channel protein MscS (YggB), transmembrane region"/>
    <property type="match status" value="1"/>
</dbReference>
<keyword evidence="12" id="KW-1185">Reference proteome</keyword>
<dbReference type="Proteomes" id="UP001501081">
    <property type="component" value="Unassembled WGS sequence"/>
</dbReference>
<comment type="similarity">
    <text evidence="2">Belongs to the MscS (TC 1.A.23) family.</text>
</comment>
<sequence>MSFKTLRYILIQALILVSVAGTFGQTKDSLPSDSSKLKTKLSFVARMQQFAEKSAKSSIDDFEGDKAAIAQNRILEEIKKKIQKAKSFLKNGVDTLGTKAKLISLNEDFTIAKDGVLTNKGSSQTFRNLTTTSKILTELLNKANASKAKLDLYQSEVNRFRYDLDSLLSQRDLFKFSSDSATLSKFMGQLVVAAYEVNPVDSSLKKENNSIQGMLNQVNLQVFKIETGLEEIERYKQDIARNTFYRDFDNIWGKVAFYRPFSEILNQAQAKGLLTLVFYLQNNIGKLAILLLIISAAFIYLRSLKSIYEANKLTTDNYEGQRVLRYPFWSALLISVSLFQFMFFSPPFILSVIFWLISSLSLTIIFRGFITKYWMNVWLLMAVFFIISALDNLILQASRTERWLMLALSLTGSIVGLMVLFKGRKEELREKLILIAIGLMVFLELASSITNIFGRYNLSKALLISGFLDVVVAILFLWTIRLINEGLFLAFNVYTKQDPKLFYLNFEKVGKKVPVAFYLLLIFGWIILFGRNFAGFEYASAPFRDFFARERTIGDYSFTINSLLLFILIMGISVATSKIVSFFASDKHQVQDDKSKNALQSVGSWLLLIRIGILSLGLFLAVAAAGIPVDRITIVLGALGVGIGFGLQALVNNLVSGLIIAFEKPVNVGDIIEIDGQGGTMKSIGFRSSVISTWDGADVIMPNGDLLNSHLINWSMGGSKRRTLLSIGVAYDSNLEKVKEILTQTLDGNPNVIKTPPPSVNYEQFGNSSIDIKVFFWTKHFREATQTKSELIIAINDAFKSADIKIPYPQQDITIYKNEDFDTRK</sequence>
<dbReference type="Gene3D" id="3.30.70.100">
    <property type="match status" value="1"/>
</dbReference>